<evidence type="ECO:0000256" key="5">
    <source>
        <dbReference type="ARBA" id="ARBA00023157"/>
    </source>
</evidence>
<reference evidence="7" key="2">
    <citation type="submission" date="2025-09" db="UniProtKB">
        <authorList>
            <consortium name="Ensembl"/>
        </authorList>
    </citation>
    <scope>IDENTIFICATION</scope>
</reference>
<evidence type="ECO:0000259" key="6">
    <source>
        <dbReference type="Pfam" id="PF00061"/>
    </source>
</evidence>
<name>A0A8C5RIE2_LATLA</name>
<evidence type="ECO:0000313" key="7">
    <source>
        <dbReference type="Ensembl" id="ENSLLTP00000003815.1"/>
    </source>
</evidence>
<evidence type="ECO:0000256" key="3">
    <source>
        <dbReference type="ARBA" id="ARBA00022525"/>
    </source>
</evidence>
<dbReference type="Pfam" id="PF00061">
    <property type="entry name" value="Lipocalin"/>
    <property type="match status" value="1"/>
</dbReference>
<dbReference type="GO" id="GO:0005576">
    <property type="term" value="C:extracellular region"/>
    <property type="evidence" value="ECO:0007669"/>
    <property type="project" value="UniProtKB-SubCell"/>
</dbReference>
<dbReference type="GeneTree" id="ENSGT01050000244868"/>
<dbReference type="PANTHER" id="PTHR11430:SF77">
    <property type="entry name" value="LIPOCALIN-LIKE 1 PROTEIN"/>
    <property type="match status" value="1"/>
</dbReference>
<dbReference type="PANTHER" id="PTHR11430">
    <property type="entry name" value="LIPOCALIN"/>
    <property type="match status" value="1"/>
</dbReference>
<organism evidence="7 8">
    <name type="scientific">Laticauda laticaudata</name>
    <name type="common">Blue-ringed sea krait</name>
    <name type="synonym">Blue-lipped sea krait</name>
    <dbReference type="NCBI Taxonomy" id="8630"/>
    <lineage>
        <taxon>Eukaryota</taxon>
        <taxon>Metazoa</taxon>
        <taxon>Chordata</taxon>
        <taxon>Craniata</taxon>
        <taxon>Vertebrata</taxon>
        <taxon>Euteleostomi</taxon>
        <taxon>Lepidosauria</taxon>
        <taxon>Squamata</taxon>
        <taxon>Bifurcata</taxon>
        <taxon>Unidentata</taxon>
        <taxon>Episquamata</taxon>
        <taxon>Toxicofera</taxon>
        <taxon>Serpentes</taxon>
        <taxon>Colubroidea</taxon>
        <taxon>Elapidae</taxon>
        <taxon>Laticaudinae</taxon>
        <taxon>Laticauda</taxon>
    </lineage>
</organism>
<dbReference type="InterPro" id="IPR000566">
    <property type="entry name" value="Lipocln_cytosolic_FA-bd_dom"/>
</dbReference>
<evidence type="ECO:0000256" key="1">
    <source>
        <dbReference type="ARBA" id="ARBA00004613"/>
    </source>
</evidence>
<evidence type="ECO:0000256" key="2">
    <source>
        <dbReference type="ARBA" id="ARBA00006889"/>
    </source>
</evidence>
<evidence type="ECO:0000256" key="4">
    <source>
        <dbReference type="ARBA" id="ARBA00022729"/>
    </source>
</evidence>
<feature type="domain" description="Lipocalin/cytosolic fatty-acid binding" evidence="6">
    <location>
        <begin position="80"/>
        <end position="210"/>
    </location>
</feature>
<dbReference type="SUPFAM" id="SSF50814">
    <property type="entry name" value="Lipocalins"/>
    <property type="match status" value="1"/>
</dbReference>
<keyword evidence="5" id="KW-1015">Disulfide bond</keyword>
<dbReference type="Gene3D" id="2.40.128.20">
    <property type="match status" value="1"/>
</dbReference>
<reference evidence="7" key="1">
    <citation type="submission" date="2025-08" db="UniProtKB">
        <authorList>
            <consortium name="Ensembl"/>
        </authorList>
    </citation>
    <scope>IDENTIFICATION</scope>
</reference>
<comment type="similarity">
    <text evidence="2">Belongs to the calycin superfamily. Lipocalin family.</text>
</comment>
<evidence type="ECO:0000313" key="8">
    <source>
        <dbReference type="Proteomes" id="UP000694406"/>
    </source>
</evidence>
<dbReference type="InterPro" id="IPR002345">
    <property type="entry name" value="Lipocalin"/>
</dbReference>
<dbReference type="InterPro" id="IPR012674">
    <property type="entry name" value="Calycin"/>
</dbReference>
<accession>A0A8C5RIE2</accession>
<dbReference type="AlphaFoldDB" id="A0A8C5RIE2"/>
<keyword evidence="3" id="KW-0964">Secreted</keyword>
<dbReference type="PRINTS" id="PR01215">
    <property type="entry name" value="A1MCGLOBULIN"/>
</dbReference>
<protein>
    <recommendedName>
        <fullName evidence="6">Lipocalin/cytosolic fatty-acid binding domain-containing protein</fullName>
    </recommendedName>
</protein>
<keyword evidence="4" id="KW-0732">Signal</keyword>
<comment type="subcellular location">
    <subcellularLocation>
        <location evidence="1">Secreted</location>
    </subcellularLocation>
</comment>
<dbReference type="Ensembl" id="ENSLLTT00000003974.1">
    <property type="protein sequence ID" value="ENSLLTP00000003815.1"/>
    <property type="gene ID" value="ENSLLTG00000002859.1"/>
</dbReference>
<sequence>MLPDTRCPKHCINPTSCQMPGRDINLGAPVGTPSFLPSSWHLRSIKTSMEATLLSLAAFCLFGVQADVEVDPNFDLKRFAGKWRVQALASTDPMLQSLKDIITTPAAQIVALPNGNLEIETYYLLGENCKEMKGTYMKTEQPGHFTSSDEKGKKDLRVLASNANFAIVYVQWEMKGMPPSKTLQFYSKDPKGRENLDKFKAYCQKMGLMGELVVPPLSDKCFQQISG</sequence>
<dbReference type="Proteomes" id="UP000694406">
    <property type="component" value="Unplaced"/>
</dbReference>
<proteinExistence type="inferred from homology"/>
<dbReference type="GO" id="GO:0036094">
    <property type="term" value="F:small molecule binding"/>
    <property type="evidence" value="ECO:0007669"/>
    <property type="project" value="InterPro"/>
</dbReference>
<dbReference type="InterPro" id="IPR002968">
    <property type="entry name" value="A1-microglobln"/>
</dbReference>
<keyword evidence="8" id="KW-1185">Reference proteome</keyword>